<reference evidence="2 3" key="1">
    <citation type="journal article" date="2017" name="Front. Genet.">
        <title>Draft sequencing of the heterozygous diploid genome of Satsuma (Citrus unshiu Marc.) using a hybrid assembly approach.</title>
        <authorList>
            <person name="Shimizu T."/>
            <person name="Tanizawa Y."/>
            <person name="Mochizuki T."/>
            <person name="Nagasaki H."/>
            <person name="Yoshioka T."/>
            <person name="Toyoda A."/>
            <person name="Fujiyama A."/>
            <person name="Kaminuma E."/>
            <person name="Nakamura Y."/>
        </authorList>
    </citation>
    <scope>NUCLEOTIDE SEQUENCE [LARGE SCALE GENOMIC DNA]</scope>
    <source>
        <strain evidence="3">cv. Miyagawa wase</strain>
    </source>
</reference>
<feature type="signal peptide" evidence="1">
    <location>
        <begin position="1"/>
        <end position="24"/>
    </location>
</feature>
<dbReference type="PANTHER" id="PTHR33018:SF34">
    <property type="entry name" value="OS02G0472350 PROTEIN"/>
    <property type="match status" value="1"/>
</dbReference>
<dbReference type="AlphaFoldDB" id="A0A2H5QMP0"/>
<evidence type="ECO:0000256" key="1">
    <source>
        <dbReference type="SAM" id="SignalP"/>
    </source>
</evidence>
<feature type="chain" id="PRO_5014130273" evidence="1">
    <location>
        <begin position="25"/>
        <end position="336"/>
    </location>
</feature>
<accession>A0A2H5QMP0</accession>
<organism evidence="2 3">
    <name type="scientific">Citrus unshiu</name>
    <name type="common">Satsuma mandarin</name>
    <name type="synonym">Citrus nobilis var. unshiu</name>
    <dbReference type="NCBI Taxonomy" id="55188"/>
    <lineage>
        <taxon>Eukaryota</taxon>
        <taxon>Viridiplantae</taxon>
        <taxon>Streptophyta</taxon>
        <taxon>Embryophyta</taxon>
        <taxon>Tracheophyta</taxon>
        <taxon>Spermatophyta</taxon>
        <taxon>Magnoliopsida</taxon>
        <taxon>eudicotyledons</taxon>
        <taxon>Gunneridae</taxon>
        <taxon>Pentapetalae</taxon>
        <taxon>rosids</taxon>
        <taxon>malvids</taxon>
        <taxon>Sapindales</taxon>
        <taxon>Rutaceae</taxon>
        <taxon>Aurantioideae</taxon>
        <taxon>Citrus</taxon>
    </lineage>
</organism>
<evidence type="ECO:0000313" key="3">
    <source>
        <dbReference type="Proteomes" id="UP000236630"/>
    </source>
</evidence>
<keyword evidence="3" id="KW-1185">Reference proteome</keyword>
<evidence type="ECO:0000313" key="2">
    <source>
        <dbReference type="EMBL" id="GAY65515.1"/>
    </source>
</evidence>
<name>A0A2H5QMP0_CITUN</name>
<dbReference type="PANTHER" id="PTHR33018">
    <property type="entry name" value="OS10G0338966 PROTEIN-RELATED"/>
    <property type="match status" value="1"/>
</dbReference>
<sequence length="336" mass="37888">MEFGTGSGLAWLLLLCRVVEFYGASSFQKVQSRAIHVEEESDSHKAMPLIGIKEASPDHKILCHGDETIMRMKISEDMEHILSQAEEHSRILKMKRCEEIERFLTMAQELLREVKKGVMKVEGKDDILAKALGKPPITGHMQGLGKFITASMYFDTVKTNCSINAEGNIFQETLCEINSQLKHISAHLNVSGKDSEGVSSNMKISSKKVGQQLDIDVVSSDNDDLYEELKRIGMTMKYKFINPAAVSLSGRANTNKSRIDRTKIIVSQLEGIQSRQLCFMPYNPNAMARLNVKESASSNKVKVNWATVKFFGKKTYNEEEIDEIRKEWASFVLEKL</sequence>
<gene>
    <name evidence="2" type="ORF">CUMW_241730</name>
</gene>
<proteinExistence type="predicted"/>
<keyword evidence="1" id="KW-0732">Signal</keyword>
<protein>
    <submittedName>
        <fullName evidence="2">Uncharacterized protein</fullName>
    </submittedName>
</protein>
<comment type="caution">
    <text evidence="2">The sequence shown here is derived from an EMBL/GenBank/DDBJ whole genome shotgun (WGS) entry which is preliminary data.</text>
</comment>
<dbReference type="EMBL" id="BDQV01000491">
    <property type="protein sequence ID" value="GAY65515.1"/>
    <property type="molecule type" value="Genomic_DNA"/>
</dbReference>
<dbReference type="Proteomes" id="UP000236630">
    <property type="component" value="Unassembled WGS sequence"/>
</dbReference>